<keyword evidence="2" id="KW-0862">Zinc</keyword>
<feature type="compositionally biased region" description="Polar residues" evidence="5">
    <location>
        <begin position="19"/>
        <end position="34"/>
    </location>
</feature>
<keyword evidence="1 3" id="KW-0479">Metal-binding</keyword>
<organism evidence="7 8">
    <name type="scientific">Drosophila madeirensis</name>
    <name type="common">Fruit fly</name>
    <dbReference type="NCBI Taxonomy" id="30013"/>
    <lineage>
        <taxon>Eukaryota</taxon>
        <taxon>Metazoa</taxon>
        <taxon>Ecdysozoa</taxon>
        <taxon>Arthropoda</taxon>
        <taxon>Hexapoda</taxon>
        <taxon>Insecta</taxon>
        <taxon>Pterygota</taxon>
        <taxon>Neoptera</taxon>
        <taxon>Endopterygota</taxon>
        <taxon>Diptera</taxon>
        <taxon>Brachycera</taxon>
        <taxon>Muscomorpha</taxon>
        <taxon>Ephydroidea</taxon>
        <taxon>Drosophilidae</taxon>
        <taxon>Drosophila</taxon>
        <taxon>Sophophora</taxon>
    </lineage>
</organism>
<sequence>MSTPPKVYNLRPRVRDQRPTVTRRTSQRKTTLSTGRGGKTRAQLLKEIQNLTLANNALVSDNQELQKERNDLRIRVQDEILKNVMLKEKLDKQNKDLEALMEQQAEASVVLPNSCLICCENWTSSGTHRMISLACGHLFGDSCIRRFFQTGTLSCPICRRRAFMSDIRYIYVEV</sequence>
<dbReference type="PROSITE" id="PS50089">
    <property type="entry name" value="ZF_RING_2"/>
    <property type="match status" value="1"/>
</dbReference>
<dbReference type="EMBL" id="AP029264">
    <property type="protein sequence ID" value="BFF96342.1"/>
    <property type="molecule type" value="Genomic_DNA"/>
</dbReference>
<dbReference type="InterPro" id="IPR037381">
    <property type="entry name" value="RFWD3"/>
</dbReference>
<keyword evidence="4" id="KW-0175">Coiled coil</keyword>
<dbReference type="Pfam" id="PF13639">
    <property type="entry name" value="zf-RING_2"/>
    <property type="match status" value="1"/>
</dbReference>
<dbReference type="GO" id="GO:0036297">
    <property type="term" value="P:interstrand cross-link repair"/>
    <property type="evidence" value="ECO:0007669"/>
    <property type="project" value="InterPro"/>
</dbReference>
<evidence type="ECO:0000256" key="2">
    <source>
        <dbReference type="ARBA" id="ARBA00022833"/>
    </source>
</evidence>
<evidence type="ECO:0000313" key="7">
    <source>
        <dbReference type="EMBL" id="BFF96342.1"/>
    </source>
</evidence>
<evidence type="ECO:0000256" key="4">
    <source>
        <dbReference type="SAM" id="Coils"/>
    </source>
</evidence>
<dbReference type="Gene3D" id="3.30.40.10">
    <property type="entry name" value="Zinc/RING finger domain, C3HC4 (zinc finger)"/>
    <property type="match status" value="1"/>
</dbReference>
<feature type="coiled-coil region" evidence="4">
    <location>
        <begin position="48"/>
        <end position="107"/>
    </location>
</feature>
<dbReference type="InterPro" id="IPR013083">
    <property type="entry name" value="Znf_RING/FYVE/PHD"/>
</dbReference>
<feature type="region of interest" description="Disordered" evidence="5">
    <location>
        <begin position="16"/>
        <end position="38"/>
    </location>
</feature>
<accession>A0AAU9FL35</accession>
<dbReference type="SUPFAM" id="SSF57850">
    <property type="entry name" value="RING/U-box"/>
    <property type="match status" value="1"/>
</dbReference>
<keyword evidence="8" id="KW-1185">Reference proteome</keyword>
<proteinExistence type="predicted"/>
<keyword evidence="1 3" id="KW-0863">Zinc-finger</keyword>
<dbReference type="GO" id="GO:0005634">
    <property type="term" value="C:nucleus"/>
    <property type="evidence" value="ECO:0007669"/>
    <property type="project" value="InterPro"/>
</dbReference>
<gene>
    <name evidence="7" type="ORF">DMAD_13559</name>
</gene>
<dbReference type="SMART" id="SM00184">
    <property type="entry name" value="RING"/>
    <property type="match status" value="1"/>
</dbReference>
<dbReference type="AlphaFoldDB" id="A0AAU9FL35"/>
<feature type="domain" description="RING-type" evidence="6">
    <location>
        <begin position="115"/>
        <end position="159"/>
    </location>
</feature>
<evidence type="ECO:0000313" key="8">
    <source>
        <dbReference type="Proteomes" id="UP001500889"/>
    </source>
</evidence>
<dbReference type="GO" id="GO:0004842">
    <property type="term" value="F:ubiquitin-protein transferase activity"/>
    <property type="evidence" value="ECO:0007669"/>
    <property type="project" value="InterPro"/>
</dbReference>
<dbReference type="InterPro" id="IPR001841">
    <property type="entry name" value="Znf_RING"/>
</dbReference>
<evidence type="ECO:0000256" key="5">
    <source>
        <dbReference type="SAM" id="MobiDB-lite"/>
    </source>
</evidence>
<evidence type="ECO:0000256" key="1">
    <source>
        <dbReference type="ARBA" id="ARBA00022771"/>
    </source>
</evidence>
<name>A0AAU9FL35_DROMD</name>
<protein>
    <submittedName>
        <fullName evidence="7">E3 ubiquitin-protein ligase RFWD3-like</fullName>
    </submittedName>
</protein>
<reference evidence="7 8" key="1">
    <citation type="submission" date="2024-02" db="EMBL/GenBank/DDBJ databases">
        <title>A chromosome-level genome assembly of Drosophila madeirensis, a fruit fly species endemic to Madeira island.</title>
        <authorList>
            <person name="Tomihara K."/>
            <person name="Llopart A."/>
            <person name="Yamamoto D."/>
        </authorList>
    </citation>
    <scope>NUCLEOTIDE SEQUENCE [LARGE SCALE GENOMIC DNA]</scope>
    <source>
        <strain evidence="7 8">RF1</strain>
    </source>
</reference>
<dbReference type="PANTHER" id="PTHR16047:SF7">
    <property type="entry name" value="E3 UBIQUITIN-PROTEIN LIGASE RFWD3"/>
    <property type="match status" value="1"/>
</dbReference>
<dbReference type="PANTHER" id="PTHR16047">
    <property type="entry name" value="RFWD3 PROTEIN"/>
    <property type="match status" value="1"/>
</dbReference>
<dbReference type="Proteomes" id="UP001500889">
    <property type="component" value="Chromosome U"/>
</dbReference>
<evidence type="ECO:0000259" key="6">
    <source>
        <dbReference type="PROSITE" id="PS50089"/>
    </source>
</evidence>
<dbReference type="GO" id="GO:0016567">
    <property type="term" value="P:protein ubiquitination"/>
    <property type="evidence" value="ECO:0007669"/>
    <property type="project" value="InterPro"/>
</dbReference>
<evidence type="ECO:0000256" key="3">
    <source>
        <dbReference type="PROSITE-ProRule" id="PRU00175"/>
    </source>
</evidence>
<dbReference type="GO" id="GO:0008270">
    <property type="term" value="F:zinc ion binding"/>
    <property type="evidence" value="ECO:0007669"/>
    <property type="project" value="UniProtKB-KW"/>
</dbReference>